<evidence type="ECO:0000259" key="1">
    <source>
        <dbReference type="Pfam" id="PF09588"/>
    </source>
</evidence>
<dbReference type="SUPFAM" id="SSF52980">
    <property type="entry name" value="Restriction endonuclease-like"/>
    <property type="match status" value="1"/>
</dbReference>
<feature type="non-terminal residue" evidence="2">
    <location>
        <position position="1"/>
    </location>
</feature>
<feature type="domain" description="YqaJ viral recombinase" evidence="1">
    <location>
        <begin position="1"/>
        <end position="87"/>
    </location>
</feature>
<organism evidence="2">
    <name type="scientific">marine metagenome</name>
    <dbReference type="NCBI Taxonomy" id="408172"/>
    <lineage>
        <taxon>unclassified sequences</taxon>
        <taxon>metagenomes</taxon>
        <taxon>ecological metagenomes</taxon>
    </lineage>
</organism>
<dbReference type="EMBL" id="UINC01202283">
    <property type="protein sequence ID" value="SVE22007.1"/>
    <property type="molecule type" value="Genomic_DNA"/>
</dbReference>
<sequence length="230" mass="26792">HELEDYVARKYSRRTKKKVRRDNRTVWNKKHLYNGVPFLGSHIDRKIIGERKILECKTAYSRNKWGKDGRGDIPLNYRSQIKHYCLVLGIHEVDLAVVFLPYPPVLNIHTFNFSSIELNDLLEKEYYIWNCIQTADEPDVGYTLSTNEKLREEYSESNNEMIVSTKAVNEAVTQLKHIKSGIKGLNDNKIKNINQIIHHMKENDVLVDHEGDEIATFKADSKGVRKLLIK</sequence>
<reference evidence="2" key="1">
    <citation type="submission" date="2018-05" db="EMBL/GenBank/DDBJ databases">
        <authorList>
            <person name="Lanie J.A."/>
            <person name="Ng W.-L."/>
            <person name="Kazmierczak K.M."/>
            <person name="Andrzejewski T.M."/>
            <person name="Davidsen T.M."/>
            <person name="Wayne K.J."/>
            <person name="Tettelin H."/>
            <person name="Glass J.I."/>
            <person name="Rusch D."/>
            <person name="Podicherti R."/>
            <person name="Tsui H.-C.T."/>
            <person name="Winkler M.E."/>
        </authorList>
    </citation>
    <scope>NUCLEOTIDE SEQUENCE</scope>
</reference>
<evidence type="ECO:0000313" key="2">
    <source>
        <dbReference type="EMBL" id="SVE22007.1"/>
    </source>
</evidence>
<accession>A0A383BPE3</accession>
<name>A0A383BPE3_9ZZZZ</name>
<dbReference type="InterPro" id="IPR011335">
    <property type="entry name" value="Restrct_endonuc-II-like"/>
</dbReference>
<dbReference type="InterPro" id="IPR011604">
    <property type="entry name" value="PDDEXK-like_dom_sf"/>
</dbReference>
<dbReference type="AlphaFoldDB" id="A0A383BPE3"/>
<gene>
    <name evidence="2" type="ORF">METZ01_LOCUS474861</name>
</gene>
<protein>
    <recommendedName>
        <fullName evidence="1">YqaJ viral recombinase domain-containing protein</fullName>
    </recommendedName>
</protein>
<dbReference type="InterPro" id="IPR019080">
    <property type="entry name" value="YqaJ_viral_recombinase"/>
</dbReference>
<dbReference type="Pfam" id="PF09588">
    <property type="entry name" value="YqaJ"/>
    <property type="match status" value="1"/>
</dbReference>
<dbReference type="Gene3D" id="3.90.320.10">
    <property type="match status" value="1"/>
</dbReference>
<proteinExistence type="predicted"/>